<proteinExistence type="predicted"/>
<dbReference type="InterPro" id="IPR010401">
    <property type="entry name" value="AGL/Gdb1"/>
</dbReference>
<sequence length="652" mass="74643">MQITEKKQPLFNKLVLDHTGQPDCRELLLVSDNGTYAATTLCGYNSRKYHGMLVTPQPQLGEDNHVLLSSLDESVLKDGQTWQLNTHCYPDTYYPDGFRHIHTFGNNIIPTWTYRFGNMVLVKEWLFLTMDNTLYVKYTLQEADSAITLQLMPLLAFRNMHALTHHNNQVNGTITPVTNGCSIQLYPGYTPLYLQTSVNGKFIPAANWYYNFTYPEEQKRGYEYLEDLYTPGYFELKLEAGQSVFFAAGVKAANMERIPIRVTNLLREQKTPVTICDYLRNSAHRFIIRKDKRTIIKAGYYWFGSWGRDTCISLPGLTLLTGDVYYFRKIADTLLEDMKDGVIPNTGSGTHATYNTADASLWLVWAMQQFVRYYINGEKLWEIYGSSLTSILEHYRQGTLFGIRMEEDGLIHAGEEGYALTWMDAIVDNQPVTPRSGKAVEINALWYNAVCFCLQVATEAGDKNFVKEWAAYPEKIRTSFVNCFWNPEKKYLADCVNGSYLDWSVRPNQLFAVSLPFSPLTEEQQKAVMDKVKEELLTPRGLRTLSPHDTCYLGHYGGDQSTRDRAYHQGTVWPWMLGHFAEGYLKVYGQEGRWLLEEIYEGLAPALAESCLYTMAEVFDGDFPHRAGGAVSQAWSVAELLRFRNILNNHKQ</sequence>
<evidence type="ECO:0000313" key="3">
    <source>
        <dbReference type="EMBL" id="SKC97863.1"/>
    </source>
</evidence>
<dbReference type="InterPro" id="IPR008928">
    <property type="entry name" value="6-hairpin_glycosidase_sf"/>
</dbReference>
<evidence type="ECO:0000313" key="4">
    <source>
        <dbReference type="Proteomes" id="UP000190166"/>
    </source>
</evidence>
<dbReference type="InterPro" id="IPR012341">
    <property type="entry name" value="6hp_glycosidase-like_sf"/>
</dbReference>
<dbReference type="NCBIfam" id="TIGR01561">
    <property type="entry name" value="gde_arch"/>
    <property type="match status" value="1"/>
</dbReference>
<dbReference type="Gene3D" id="1.50.10.10">
    <property type="match status" value="1"/>
</dbReference>
<dbReference type="AlphaFoldDB" id="A0A1T5NC60"/>
<accession>A0A1T5NC60</accession>
<dbReference type="Pfam" id="PF06202">
    <property type="entry name" value="GDE_C"/>
    <property type="match status" value="1"/>
</dbReference>
<protein>
    <submittedName>
        <fullName evidence="3">Glycogen debranching enzyme, putative</fullName>
    </submittedName>
</protein>
<keyword evidence="4" id="KW-1185">Reference proteome</keyword>
<dbReference type="InterPro" id="IPR006451">
    <property type="entry name" value="Glycogen_debranch_arc"/>
</dbReference>
<dbReference type="GO" id="GO:0005980">
    <property type="term" value="P:glycogen catabolic process"/>
    <property type="evidence" value="ECO:0007669"/>
    <property type="project" value="InterPro"/>
</dbReference>
<dbReference type="PANTHER" id="PTHR10569">
    <property type="entry name" value="GLYCOGEN DEBRANCHING ENZYME"/>
    <property type="match status" value="1"/>
</dbReference>
<dbReference type="Pfam" id="PF12439">
    <property type="entry name" value="GDE_N"/>
    <property type="match status" value="1"/>
</dbReference>
<dbReference type="Proteomes" id="UP000190166">
    <property type="component" value="Unassembled WGS sequence"/>
</dbReference>
<reference evidence="3 4" key="1">
    <citation type="submission" date="2017-02" db="EMBL/GenBank/DDBJ databases">
        <authorList>
            <person name="Peterson S.W."/>
        </authorList>
    </citation>
    <scope>NUCLEOTIDE SEQUENCE [LARGE SCALE GENOMIC DNA]</scope>
    <source>
        <strain evidence="3 4">DSM 18108</strain>
    </source>
</reference>
<dbReference type="PANTHER" id="PTHR10569:SF2">
    <property type="entry name" value="GLYCOGEN DEBRANCHING ENZYME"/>
    <property type="match status" value="1"/>
</dbReference>
<name>A0A1T5NC60_9BACT</name>
<dbReference type="GO" id="GO:0004135">
    <property type="term" value="F:amylo-alpha-1,6-glucosidase activity"/>
    <property type="evidence" value="ECO:0007669"/>
    <property type="project" value="InterPro"/>
</dbReference>
<dbReference type="STRING" id="393003.SAMN05660461_1029"/>
<dbReference type="InterPro" id="IPR024742">
    <property type="entry name" value="Glycogen_debranch_N"/>
</dbReference>
<gene>
    <name evidence="3" type="ORF">SAMN05660461_1029</name>
</gene>
<organism evidence="3 4">
    <name type="scientific">Chitinophaga ginsengisegetis</name>
    <dbReference type="NCBI Taxonomy" id="393003"/>
    <lineage>
        <taxon>Bacteria</taxon>
        <taxon>Pseudomonadati</taxon>
        <taxon>Bacteroidota</taxon>
        <taxon>Chitinophagia</taxon>
        <taxon>Chitinophagales</taxon>
        <taxon>Chitinophagaceae</taxon>
        <taxon>Chitinophaga</taxon>
    </lineage>
</organism>
<feature type="domain" description="Glycogen debranching enzyme bacterial and archaeal type N-terminal" evidence="2">
    <location>
        <begin position="25"/>
        <end position="244"/>
    </location>
</feature>
<feature type="domain" description="Glycogen debranching enzyme C-terminal" evidence="1">
    <location>
        <begin position="284"/>
        <end position="642"/>
    </location>
</feature>
<dbReference type="RefSeq" id="WP_079468325.1">
    <property type="nucleotide sequence ID" value="NZ_FUZZ01000001.1"/>
</dbReference>
<dbReference type="SUPFAM" id="SSF48208">
    <property type="entry name" value="Six-hairpin glycosidases"/>
    <property type="match status" value="1"/>
</dbReference>
<dbReference type="GO" id="GO:0004134">
    <property type="term" value="F:4-alpha-glucanotransferase activity"/>
    <property type="evidence" value="ECO:0007669"/>
    <property type="project" value="InterPro"/>
</dbReference>
<evidence type="ECO:0000259" key="2">
    <source>
        <dbReference type="Pfam" id="PF12439"/>
    </source>
</evidence>
<dbReference type="InterPro" id="IPR032790">
    <property type="entry name" value="GDE_C"/>
</dbReference>
<dbReference type="EMBL" id="FUZZ01000001">
    <property type="protein sequence ID" value="SKC97863.1"/>
    <property type="molecule type" value="Genomic_DNA"/>
</dbReference>
<evidence type="ECO:0000259" key="1">
    <source>
        <dbReference type="Pfam" id="PF06202"/>
    </source>
</evidence>